<dbReference type="Pfam" id="PF01149">
    <property type="entry name" value="Fapy_DNA_glyco"/>
    <property type="match status" value="1"/>
</dbReference>
<evidence type="ECO:0000313" key="12">
    <source>
        <dbReference type="Proteomes" id="UP000800981"/>
    </source>
</evidence>
<evidence type="ECO:0000256" key="7">
    <source>
        <dbReference type="ARBA" id="ARBA00023239"/>
    </source>
</evidence>
<dbReference type="Gene3D" id="3.20.190.10">
    <property type="entry name" value="MutM-like, N-terminal"/>
    <property type="match status" value="1"/>
</dbReference>
<organism evidence="11 12">
    <name type="scientific">Motilibacter deserti</name>
    <dbReference type="NCBI Taxonomy" id="2714956"/>
    <lineage>
        <taxon>Bacteria</taxon>
        <taxon>Bacillati</taxon>
        <taxon>Actinomycetota</taxon>
        <taxon>Actinomycetes</taxon>
        <taxon>Motilibacterales</taxon>
        <taxon>Motilibacteraceae</taxon>
        <taxon>Motilibacter</taxon>
    </lineage>
</organism>
<evidence type="ECO:0000256" key="6">
    <source>
        <dbReference type="ARBA" id="ARBA00023204"/>
    </source>
</evidence>
<dbReference type="EMBL" id="JAANNP010000006">
    <property type="protein sequence ID" value="NHC14467.1"/>
    <property type="molecule type" value="Genomic_DNA"/>
</dbReference>
<comment type="caution">
    <text evidence="11">The sequence shown here is derived from an EMBL/GenBank/DDBJ whole genome shotgun (WGS) entry which is preliminary data.</text>
</comment>
<dbReference type="PROSITE" id="PS51068">
    <property type="entry name" value="FPG_CAT"/>
    <property type="match status" value="1"/>
</dbReference>
<reference evidence="11 12" key="1">
    <citation type="submission" date="2020-03" db="EMBL/GenBank/DDBJ databases">
        <title>Two novel Motilibacter sp.</title>
        <authorList>
            <person name="Liu S."/>
        </authorList>
    </citation>
    <scope>NUCLEOTIDE SEQUENCE [LARGE SCALE GENOMIC DNA]</scope>
    <source>
        <strain evidence="11 12">E257</strain>
    </source>
</reference>
<dbReference type="CDD" id="cd08970">
    <property type="entry name" value="AcNei1_N"/>
    <property type="match status" value="1"/>
</dbReference>
<dbReference type="Pfam" id="PF06831">
    <property type="entry name" value="H2TH"/>
    <property type="match status" value="1"/>
</dbReference>
<dbReference type="EC" id="4.2.99.18" evidence="2"/>
<evidence type="ECO:0000256" key="9">
    <source>
        <dbReference type="ARBA" id="ARBA00023295"/>
    </source>
</evidence>
<dbReference type="InterPro" id="IPR010979">
    <property type="entry name" value="Ribosomal_uS13-like_H2TH"/>
</dbReference>
<dbReference type="RefSeq" id="WP_166282006.1">
    <property type="nucleotide sequence ID" value="NZ_JAANNP010000006.1"/>
</dbReference>
<evidence type="ECO:0000313" key="11">
    <source>
        <dbReference type="EMBL" id="NHC14467.1"/>
    </source>
</evidence>
<evidence type="ECO:0000256" key="5">
    <source>
        <dbReference type="ARBA" id="ARBA00023125"/>
    </source>
</evidence>
<evidence type="ECO:0000256" key="2">
    <source>
        <dbReference type="ARBA" id="ARBA00012720"/>
    </source>
</evidence>
<protein>
    <recommendedName>
        <fullName evidence="2">DNA-(apurinic or apyrimidinic site) lyase</fullName>
        <ecNumber evidence="2">4.2.99.18</ecNumber>
    </recommendedName>
</protein>
<evidence type="ECO:0000256" key="4">
    <source>
        <dbReference type="ARBA" id="ARBA00022801"/>
    </source>
</evidence>
<keyword evidence="12" id="KW-1185">Reference proteome</keyword>
<evidence type="ECO:0000256" key="1">
    <source>
        <dbReference type="ARBA" id="ARBA00009409"/>
    </source>
</evidence>
<dbReference type="SMART" id="SM01232">
    <property type="entry name" value="H2TH"/>
    <property type="match status" value="1"/>
</dbReference>
<feature type="domain" description="Formamidopyrimidine-DNA glycosylase catalytic" evidence="10">
    <location>
        <begin position="2"/>
        <end position="99"/>
    </location>
</feature>
<keyword evidence="7" id="KW-0456">Lyase</keyword>
<name>A0ABX0GUM1_9ACTN</name>
<keyword evidence="9" id="KW-0326">Glycosidase</keyword>
<accession>A0ABX0GUM1</accession>
<dbReference type="SMART" id="SM00898">
    <property type="entry name" value="Fapy_DNA_glyco"/>
    <property type="match status" value="1"/>
</dbReference>
<keyword evidence="5" id="KW-0238">DNA-binding</keyword>
<sequence>MPEGHTLHRYAAALRADLAGQPVRASSPQGRFAAEAGTLDGAVLERAEAYGKNLLLEFSAGGTVHVHLGLRGLFLRYDDPAAEPRKGTRLHLVGDRAAYDLIAPMTCALLEPGAVARLLATLGPDPLRPEADGEEAVRRLRAHPRSVGAALLDQSVLAGVGNVYRAEVLYRHRVDPRAPARDVPAATYAAMWEDLRGLMARGVRVGSILTVDEAPDDTPPEQARYVYKQPACRGCGGPVRTWTLDGRDCYACDREQLAD</sequence>
<keyword evidence="4" id="KW-0378">Hydrolase</keyword>
<dbReference type="InterPro" id="IPR015886">
    <property type="entry name" value="H2TH_FPG"/>
</dbReference>
<proteinExistence type="inferred from homology"/>
<dbReference type="InterPro" id="IPR035937">
    <property type="entry name" value="FPG_N"/>
</dbReference>
<dbReference type="Gene3D" id="1.10.8.50">
    <property type="match status" value="1"/>
</dbReference>
<keyword evidence="8" id="KW-0511">Multifunctional enzyme</keyword>
<keyword evidence="3" id="KW-0227">DNA damage</keyword>
<comment type="similarity">
    <text evidence="1">Belongs to the FPG family.</text>
</comment>
<dbReference type="InterPro" id="IPR012319">
    <property type="entry name" value="FPG_cat"/>
</dbReference>
<keyword evidence="6" id="KW-0234">DNA repair</keyword>
<dbReference type="SUPFAM" id="SSF81624">
    <property type="entry name" value="N-terminal domain of MutM-like DNA repair proteins"/>
    <property type="match status" value="1"/>
</dbReference>
<dbReference type="PANTHER" id="PTHR42697">
    <property type="entry name" value="ENDONUCLEASE 8"/>
    <property type="match status" value="1"/>
</dbReference>
<dbReference type="SUPFAM" id="SSF46946">
    <property type="entry name" value="S13-like H2TH domain"/>
    <property type="match status" value="1"/>
</dbReference>
<gene>
    <name evidence="11" type="ORF">G9H71_11825</name>
</gene>
<evidence type="ECO:0000259" key="10">
    <source>
        <dbReference type="PROSITE" id="PS51068"/>
    </source>
</evidence>
<dbReference type="Proteomes" id="UP000800981">
    <property type="component" value="Unassembled WGS sequence"/>
</dbReference>
<dbReference type="PANTHER" id="PTHR42697:SF3">
    <property type="entry name" value="ENDONUCLEASE 8 1"/>
    <property type="match status" value="1"/>
</dbReference>
<evidence type="ECO:0000256" key="8">
    <source>
        <dbReference type="ARBA" id="ARBA00023268"/>
    </source>
</evidence>
<evidence type="ECO:0000256" key="3">
    <source>
        <dbReference type="ARBA" id="ARBA00022763"/>
    </source>
</evidence>